<keyword evidence="3" id="KW-1185">Reference proteome</keyword>
<evidence type="ECO:0000313" key="3">
    <source>
        <dbReference type="Proteomes" id="UP000494252"/>
    </source>
</evidence>
<dbReference type="EMBL" id="CADIKI010000014">
    <property type="protein sequence ID" value="CAB3799596.1"/>
    <property type="molecule type" value="Genomic_DNA"/>
</dbReference>
<organism evidence="2 3">
    <name type="scientific">Paraburkholderia fynbosensis</name>
    <dbReference type="NCBI Taxonomy" id="1200993"/>
    <lineage>
        <taxon>Bacteria</taxon>
        <taxon>Pseudomonadati</taxon>
        <taxon>Pseudomonadota</taxon>
        <taxon>Betaproteobacteria</taxon>
        <taxon>Burkholderiales</taxon>
        <taxon>Burkholderiaceae</taxon>
        <taxon>Paraburkholderia</taxon>
    </lineage>
</organism>
<accession>A0A6J5GFL7</accession>
<protein>
    <submittedName>
        <fullName evidence="2">Uncharacterized protein</fullName>
    </submittedName>
</protein>
<gene>
    <name evidence="2" type="ORF">LMG27177_04671</name>
</gene>
<dbReference type="AlphaFoldDB" id="A0A6J5GFL7"/>
<evidence type="ECO:0000313" key="2">
    <source>
        <dbReference type="EMBL" id="CAB3799596.1"/>
    </source>
</evidence>
<feature type="region of interest" description="Disordered" evidence="1">
    <location>
        <begin position="103"/>
        <end position="220"/>
    </location>
</feature>
<dbReference type="Proteomes" id="UP000494252">
    <property type="component" value="Unassembled WGS sequence"/>
</dbReference>
<reference evidence="2 3" key="1">
    <citation type="submission" date="2020-04" db="EMBL/GenBank/DDBJ databases">
        <authorList>
            <person name="De Canck E."/>
        </authorList>
    </citation>
    <scope>NUCLEOTIDE SEQUENCE [LARGE SCALE GENOMIC DNA]</scope>
    <source>
        <strain evidence="2 3">LMG 27177</strain>
    </source>
</reference>
<name>A0A6J5GFL7_9BURK</name>
<evidence type="ECO:0000256" key="1">
    <source>
        <dbReference type="SAM" id="MobiDB-lite"/>
    </source>
</evidence>
<sequence>MRVSAMVRAAAIACDSRPFYALEGIGCGGRSWGLGLGAWGLGLGAWGLGLAACGLRLGAWGFGPRASGFGLRASGFGLRALGFGLWASGSRLAAHSFGPVGVQTPASGSEPPRFGVSRRNPATRSEGRISKHHARRAPYHQPSSGGPLTSAGPSHKPLPPSTRHTRKHSIPPDQPMKQRSGQMQQHGRKQRERQPRVQRTQHREQLDVMRRDRRQMQRSV</sequence>
<feature type="compositionally biased region" description="Basic and acidic residues" evidence="1">
    <location>
        <begin position="201"/>
        <end position="210"/>
    </location>
</feature>
<proteinExistence type="predicted"/>